<organism evidence="1">
    <name type="scientific">Siphoviridae sp. ctFH16</name>
    <dbReference type="NCBI Taxonomy" id="2827817"/>
    <lineage>
        <taxon>Viruses</taxon>
        <taxon>Duplodnaviria</taxon>
        <taxon>Heunggongvirae</taxon>
        <taxon>Uroviricota</taxon>
        <taxon>Caudoviricetes</taxon>
    </lineage>
</organism>
<accession>A0A8S5TN81</accession>
<reference evidence="1" key="1">
    <citation type="journal article" date="2021" name="Proc. Natl. Acad. Sci. U.S.A.">
        <title>A Catalog of Tens of Thousands of Viruses from Human Metagenomes Reveals Hidden Associations with Chronic Diseases.</title>
        <authorList>
            <person name="Tisza M.J."/>
            <person name="Buck C.B."/>
        </authorList>
    </citation>
    <scope>NUCLEOTIDE SEQUENCE</scope>
    <source>
        <strain evidence="1">CtFH16</strain>
    </source>
</reference>
<protein>
    <submittedName>
        <fullName evidence="1">Uncharacterized protein</fullName>
    </submittedName>
</protein>
<dbReference type="EMBL" id="BK032863">
    <property type="protein sequence ID" value="DAF64577.1"/>
    <property type="molecule type" value="Genomic_DNA"/>
</dbReference>
<proteinExistence type="predicted"/>
<name>A0A8S5TN81_9CAUD</name>
<sequence>MLKYRRFNYRHPVRGRKRFQPSVVRVFRYEI</sequence>
<evidence type="ECO:0000313" key="1">
    <source>
        <dbReference type="EMBL" id="DAF64577.1"/>
    </source>
</evidence>